<proteinExistence type="predicted"/>
<dbReference type="EMBL" id="LAZR01000049">
    <property type="protein sequence ID" value="KKN99052.1"/>
    <property type="molecule type" value="Genomic_DNA"/>
</dbReference>
<comment type="caution">
    <text evidence="1">The sequence shown here is derived from an EMBL/GenBank/DDBJ whole genome shotgun (WGS) entry which is preliminary data.</text>
</comment>
<evidence type="ECO:0000313" key="1">
    <source>
        <dbReference type="EMBL" id="KKN99052.1"/>
    </source>
</evidence>
<organism evidence="1">
    <name type="scientific">marine sediment metagenome</name>
    <dbReference type="NCBI Taxonomy" id="412755"/>
    <lineage>
        <taxon>unclassified sequences</taxon>
        <taxon>metagenomes</taxon>
        <taxon>ecological metagenomes</taxon>
    </lineage>
</organism>
<sequence length="84" mass="9806">MFQDGDEDPFWSLSPDDLEKRDQENFLAGLEIAAAAQCHACLHSEWHDTFKRDTYWWHKRTHGIDQSEFPCTVGNIRQIIANIT</sequence>
<protein>
    <submittedName>
        <fullName evidence="1">Uncharacterized protein</fullName>
    </submittedName>
</protein>
<accession>A0A0F9VGT5</accession>
<reference evidence="1" key="1">
    <citation type="journal article" date="2015" name="Nature">
        <title>Complex archaea that bridge the gap between prokaryotes and eukaryotes.</title>
        <authorList>
            <person name="Spang A."/>
            <person name="Saw J.H."/>
            <person name="Jorgensen S.L."/>
            <person name="Zaremba-Niedzwiedzka K."/>
            <person name="Martijn J."/>
            <person name="Lind A.E."/>
            <person name="van Eijk R."/>
            <person name="Schleper C."/>
            <person name="Guy L."/>
            <person name="Ettema T.J."/>
        </authorList>
    </citation>
    <scope>NUCLEOTIDE SEQUENCE</scope>
</reference>
<gene>
    <name evidence="1" type="ORF">LCGC14_0142980</name>
</gene>
<name>A0A0F9VGT5_9ZZZZ</name>
<dbReference type="AlphaFoldDB" id="A0A0F9VGT5"/>